<protein>
    <submittedName>
        <fullName evidence="2">Uncharacterized protein</fullName>
    </submittedName>
</protein>
<sequence>MAYPTYTVRVIARAIITKTEAVEGTPDEFVLTYPEAERQRILDEVYKQRPDLKPVSTEPSETANTPPI</sequence>
<name>A0A6I3SDI9_HELMO</name>
<keyword evidence="3" id="KW-1185">Reference proteome</keyword>
<organism evidence="2 3">
    <name type="scientific">Heliobacterium mobile</name>
    <name type="common">Heliobacillus mobilis</name>
    <dbReference type="NCBI Taxonomy" id="28064"/>
    <lineage>
        <taxon>Bacteria</taxon>
        <taxon>Bacillati</taxon>
        <taxon>Bacillota</taxon>
        <taxon>Clostridia</taxon>
        <taxon>Eubacteriales</taxon>
        <taxon>Heliobacteriaceae</taxon>
        <taxon>Heliobacterium</taxon>
    </lineage>
</organism>
<comment type="caution">
    <text evidence="2">The sequence shown here is derived from an EMBL/GenBank/DDBJ whole genome shotgun (WGS) entry which is preliminary data.</text>
</comment>
<evidence type="ECO:0000313" key="3">
    <source>
        <dbReference type="Proteomes" id="UP000430670"/>
    </source>
</evidence>
<reference evidence="2 3" key="1">
    <citation type="submission" date="2019-11" db="EMBL/GenBank/DDBJ databases">
        <title>Whole-genome sequence of a the green, strictly anaerobic photosynthetic bacterium Heliobacillus mobilis DSM 6151.</title>
        <authorList>
            <person name="Kyndt J.A."/>
            <person name="Meyer T.E."/>
        </authorList>
    </citation>
    <scope>NUCLEOTIDE SEQUENCE [LARGE SCALE GENOMIC DNA]</scope>
    <source>
        <strain evidence="2 3">DSM 6151</strain>
    </source>
</reference>
<dbReference type="OrthoDB" id="2662985at2"/>
<dbReference type="RefSeq" id="WP_155474848.1">
    <property type="nucleotide sequence ID" value="NZ_WNKU01000001.1"/>
</dbReference>
<feature type="region of interest" description="Disordered" evidence="1">
    <location>
        <begin position="47"/>
        <end position="68"/>
    </location>
</feature>
<dbReference type="Proteomes" id="UP000430670">
    <property type="component" value="Unassembled WGS sequence"/>
</dbReference>
<dbReference type="EMBL" id="WNKU01000001">
    <property type="protein sequence ID" value="MTV47775.1"/>
    <property type="molecule type" value="Genomic_DNA"/>
</dbReference>
<feature type="compositionally biased region" description="Polar residues" evidence="1">
    <location>
        <begin position="57"/>
        <end position="68"/>
    </location>
</feature>
<evidence type="ECO:0000313" key="2">
    <source>
        <dbReference type="EMBL" id="MTV47775.1"/>
    </source>
</evidence>
<gene>
    <name evidence="2" type="ORF">GJ688_02100</name>
</gene>
<evidence type="ECO:0000256" key="1">
    <source>
        <dbReference type="SAM" id="MobiDB-lite"/>
    </source>
</evidence>
<dbReference type="AlphaFoldDB" id="A0A6I3SDI9"/>
<accession>A0A6I3SDI9</accession>
<proteinExistence type="predicted"/>